<proteinExistence type="inferred from homology"/>
<evidence type="ECO:0000256" key="2">
    <source>
        <dbReference type="ARBA" id="ARBA00008133"/>
    </source>
</evidence>
<feature type="domain" description="Tetrapyrrole biosynthesis uroporphyrinogen III synthase" evidence="10">
    <location>
        <begin position="22"/>
        <end position="237"/>
    </location>
</feature>
<dbReference type="EC" id="4.2.1.75" evidence="3 9"/>
<evidence type="ECO:0000256" key="4">
    <source>
        <dbReference type="ARBA" id="ARBA00023239"/>
    </source>
</evidence>
<dbReference type="CDD" id="cd06578">
    <property type="entry name" value="HemD"/>
    <property type="match status" value="1"/>
</dbReference>
<dbReference type="Proteomes" id="UP000599523">
    <property type="component" value="Unassembled WGS sequence"/>
</dbReference>
<gene>
    <name evidence="11" type="ORF">GPA21_04010</name>
</gene>
<evidence type="ECO:0000259" key="10">
    <source>
        <dbReference type="Pfam" id="PF02602"/>
    </source>
</evidence>
<dbReference type="PANTHER" id="PTHR38042">
    <property type="entry name" value="UROPORPHYRINOGEN-III SYNTHASE, CHLOROPLASTIC"/>
    <property type="match status" value="1"/>
</dbReference>
<keyword evidence="5 9" id="KW-0627">Porphyrin biosynthesis</keyword>
<reference evidence="11" key="1">
    <citation type="submission" date="2019-12" db="EMBL/GenBank/DDBJ databases">
        <title>Comparative genomics gives insights into the taxonomy of the Azoarcus-Aromatoleum group and reveals separate origins of nif in the plant-associated Azoarcus and non-plant-associated Aromatoleum sub-groups.</title>
        <authorList>
            <person name="Lafos M."/>
            <person name="Maluk M."/>
            <person name="Batista M."/>
            <person name="Junghare M."/>
            <person name="Carmona M."/>
            <person name="Faoro H."/>
            <person name="Cruz L.M."/>
            <person name="Battistoni F."/>
            <person name="De Souza E."/>
            <person name="Pedrosa F."/>
            <person name="Chen W.-M."/>
            <person name="Poole P.S."/>
            <person name="Dixon R.A."/>
            <person name="James E.K."/>
        </authorList>
    </citation>
    <scope>NUCLEOTIDE SEQUENCE</scope>
    <source>
        <strain evidence="11">NSC3</strain>
    </source>
</reference>
<dbReference type="RefSeq" id="WP_168986927.1">
    <property type="nucleotide sequence ID" value="NZ_CAWPHM010000066.1"/>
</dbReference>
<dbReference type="Gene3D" id="3.40.50.10090">
    <property type="match status" value="2"/>
</dbReference>
<evidence type="ECO:0000256" key="8">
    <source>
        <dbReference type="ARBA" id="ARBA00048617"/>
    </source>
</evidence>
<dbReference type="InterPro" id="IPR036108">
    <property type="entry name" value="4pyrrol_syn_uPrphyn_synt_sf"/>
</dbReference>
<evidence type="ECO:0000256" key="5">
    <source>
        <dbReference type="ARBA" id="ARBA00023244"/>
    </source>
</evidence>
<dbReference type="GO" id="GO:0006780">
    <property type="term" value="P:uroporphyrinogen III biosynthetic process"/>
    <property type="evidence" value="ECO:0007669"/>
    <property type="project" value="UniProtKB-UniRule"/>
</dbReference>
<dbReference type="Pfam" id="PF02602">
    <property type="entry name" value="HEM4"/>
    <property type="match status" value="1"/>
</dbReference>
<organism evidence="11 12">
    <name type="scientific">Azoarcus taiwanensis</name>
    <dbReference type="NCBI Taxonomy" id="666964"/>
    <lineage>
        <taxon>Bacteria</taxon>
        <taxon>Pseudomonadati</taxon>
        <taxon>Pseudomonadota</taxon>
        <taxon>Betaproteobacteria</taxon>
        <taxon>Rhodocyclales</taxon>
        <taxon>Zoogloeaceae</taxon>
        <taxon>Azoarcus</taxon>
    </lineage>
</organism>
<comment type="caution">
    <text evidence="11">The sequence shown here is derived from an EMBL/GenBank/DDBJ whole genome shotgun (WGS) entry which is preliminary data.</text>
</comment>
<evidence type="ECO:0000313" key="12">
    <source>
        <dbReference type="Proteomes" id="UP000599523"/>
    </source>
</evidence>
<comment type="pathway">
    <text evidence="1 9">Porphyrin-containing compound metabolism; protoporphyrin-IX biosynthesis; coproporphyrinogen-III from 5-aminolevulinate: step 3/4.</text>
</comment>
<dbReference type="AlphaFoldDB" id="A0A972F6U8"/>
<dbReference type="GO" id="GO:0006782">
    <property type="term" value="P:protoporphyrinogen IX biosynthetic process"/>
    <property type="evidence" value="ECO:0007669"/>
    <property type="project" value="UniProtKB-UniRule"/>
</dbReference>
<evidence type="ECO:0000256" key="9">
    <source>
        <dbReference type="RuleBase" id="RU366031"/>
    </source>
</evidence>
<keyword evidence="4 9" id="KW-0456">Lyase</keyword>
<dbReference type="GO" id="GO:0004852">
    <property type="term" value="F:uroporphyrinogen-III synthase activity"/>
    <property type="evidence" value="ECO:0007669"/>
    <property type="project" value="UniProtKB-UniRule"/>
</dbReference>
<evidence type="ECO:0000256" key="1">
    <source>
        <dbReference type="ARBA" id="ARBA00004772"/>
    </source>
</evidence>
<evidence type="ECO:0000256" key="6">
    <source>
        <dbReference type="ARBA" id="ARBA00037589"/>
    </source>
</evidence>
<name>A0A972F6U8_9RHOO</name>
<comment type="catalytic activity">
    <reaction evidence="8 9">
        <text>hydroxymethylbilane = uroporphyrinogen III + H2O</text>
        <dbReference type="Rhea" id="RHEA:18965"/>
        <dbReference type="ChEBI" id="CHEBI:15377"/>
        <dbReference type="ChEBI" id="CHEBI:57308"/>
        <dbReference type="ChEBI" id="CHEBI:57845"/>
        <dbReference type="EC" id="4.2.1.75"/>
    </reaction>
</comment>
<comment type="similarity">
    <text evidence="2 9">Belongs to the uroporphyrinogen-III synthase family.</text>
</comment>
<protein>
    <recommendedName>
        <fullName evidence="7 9">Uroporphyrinogen-III synthase</fullName>
        <ecNumber evidence="3 9">4.2.1.75</ecNumber>
    </recommendedName>
</protein>
<dbReference type="InterPro" id="IPR003754">
    <property type="entry name" value="4pyrrol_synth_uPrphyn_synth"/>
</dbReference>
<comment type="function">
    <text evidence="6 9">Catalyzes cyclization of the linear tetrapyrrole, hydroxymethylbilane, to the macrocyclic uroporphyrinogen III.</text>
</comment>
<dbReference type="PANTHER" id="PTHR38042:SF1">
    <property type="entry name" value="UROPORPHYRINOGEN-III SYNTHASE, CHLOROPLASTIC"/>
    <property type="match status" value="1"/>
</dbReference>
<keyword evidence="12" id="KW-1185">Reference proteome</keyword>
<evidence type="ECO:0000256" key="7">
    <source>
        <dbReference type="ARBA" id="ARBA00040167"/>
    </source>
</evidence>
<evidence type="ECO:0000313" key="11">
    <source>
        <dbReference type="EMBL" id="NMG02135.1"/>
    </source>
</evidence>
<dbReference type="EMBL" id="WTVM01000015">
    <property type="protein sequence ID" value="NMG02135.1"/>
    <property type="molecule type" value="Genomic_DNA"/>
</dbReference>
<evidence type="ECO:0000256" key="3">
    <source>
        <dbReference type="ARBA" id="ARBA00013109"/>
    </source>
</evidence>
<dbReference type="SUPFAM" id="SSF69618">
    <property type="entry name" value="HemD-like"/>
    <property type="match status" value="1"/>
</dbReference>
<sequence length="256" mass="26818">MSLSGRHVVVTRPLEQAGAMCDALRARGAEPVLFPVLAIAPAADAAGLEAACRDLQDFDLAFFVSPNAVRLALDAILARRGWPEGVAVATVGAGSARALADYGFDHVIAPESGFDTEAVIALPAFSPEAVRGKRVVIFRGDGGRELLGQYLRANGAEVVHVTAYRRYCPDADPAVLTDLAALGHLDAITLTSSEGVRNFADLLGQQGLDCLSRVPVFVPHPRIAGFAREAGFRQVIETGAGDAGLLLALEAFFGGK</sequence>
<accession>A0A972F6U8</accession>
<dbReference type="InterPro" id="IPR039793">
    <property type="entry name" value="UROS/Hem4"/>
</dbReference>